<dbReference type="AlphaFoldDB" id="A0A5N6U0D6"/>
<name>A0A5N6U0D6_ASPAV</name>
<sequence length="150" mass="17244">MNDPGPAKGPNYLGDAGLPQLPDHTEKLENSPELVEILSKLCFDYYEKIDFRKEPFTLITVTEREVCVQAQKDLEGWMARHEPQHVLEVQRSWLRAKLANDGKINNTVFAETVIAIYSEYAHFRDVTDEVILSYAIWGWYQVNPRYGGNA</sequence>
<protein>
    <submittedName>
        <fullName evidence="2">Uncharacterized protein</fullName>
    </submittedName>
</protein>
<dbReference type="EMBL" id="ML742059">
    <property type="protein sequence ID" value="KAE8152073.1"/>
    <property type="molecule type" value="Genomic_DNA"/>
</dbReference>
<organism evidence="2 3">
    <name type="scientific">Aspergillus avenaceus</name>
    <dbReference type="NCBI Taxonomy" id="36643"/>
    <lineage>
        <taxon>Eukaryota</taxon>
        <taxon>Fungi</taxon>
        <taxon>Dikarya</taxon>
        <taxon>Ascomycota</taxon>
        <taxon>Pezizomycotina</taxon>
        <taxon>Eurotiomycetes</taxon>
        <taxon>Eurotiomycetidae</taxon>
        <taxon>Eurotiales</taxon>
        <taxon>Aspergillaceae</taxon>
        <taxon>Aspergillus</taxon>
        <taxon>Aspergillus subgen. Circumdati</taxon>
    </lineage>
</organism>
<gene>
    <name evidence="2" type="ORF">BDV25DRAFT_138237</name>
</gene>
<dbReference type="Proteomes" id="UP000325780">
    <property type="component" value="Unassembled WGS sequence"/>
</dbReference>
<reference evidence="2 3" key="1">
    <citation type="submission" date="2019-04" db="EMBL/GenBank/DDBJ databases">
        <title>Friends and foes A comparative genomics study of 23 Aspergillus species from section Flavi.</title>
        <authorList>
            <consortium name="DOE Joint Genome Institute"/>
            <person name="Kjaerbolling I."/>
            <person name="Vesth T."/>
            <person name="Frisvad J.C."/>
            <person name="Nybo J.L."/>
            <person name="Theobald S."/>
            <person name="Kildgaard S."/>
            <person name="Isbrandt T."/>
            <person name="Kuo A."/>
            <person name="Sato A."/>
            <person name="Lyhne E.K."/>
            <person name="Kogle M.E."/>
            <person name="Wiebenga A."/>
            <person name="Kun R.S."/>
            <person name="Lubbers R.J."/>
            <person name="Makela M.R."/>
            <person name="Barry K."/>
            <person name="Chovatia M."/>
            <person name="Clum A."/>
            <person name="Daum C."/>
            <person name="Haridas S."/>
            <person name="He G."/>
            <person name="LaButti K."/>
            <person name="Lipzen A."/>
            <person name="Mondo S."/>
            <person name="Riley R."/>
            <person name="Salamov A."/>
            <person name="Simmons B.A."/>
            <person name="Magnuson J.K."/>
            <person name="Henrissat B."/>
            <person name="Mortensen U.H."/>
            <person name="Larsen T.O."/>
            <person name="Devries R.P."/>
            <person name="Grigoriev I.V."/>
            <person name="Machida M."/>
            <person name="Baker S.E."/>
            <person name="Andersen M.R."/>
        </authorList>
    </citation>
    <scope>NUCLEOTIDE SEQUENCE [LARGE SCALE GENOMIC DNA]</scope>
    <source>
        <strain evidence="2 3">IBT 18842</strain>
    </source>
</reference>
<proteinExistence type="predicted"/>
<evidence type="ECO:0000313" key="3">
    <source>
        <dbReference type="Proteomes" id="UP000325780"/>
    </source>
</evidence>
<accession>A0A5N6U0D6</accession>
<evidence type="ECO:0000256" key="1">
    <source>
        <dbReference type="SAM" id="MobiDB-lite"/>
    </source>
</evidence>
<keyword evidence="3" id="KW-1185">Reference proteome</keyword>
<feature type="region of interest" description="Disordered" evidence="1">
    <location>
        <begin position="1"/>
        <end position="25"/>
    </location>
</feature>
<evidence type="ECO:0000313" key="2">
    <source>
        <dbReference type="EMBL" id="KAE8152073.1"/>
    </source>
</evidence>